<organism evidence="2 3">
    <name type="scientific">Stackebrandtia nassauensis (strain DSM 44728 / CIP 108903 / NRRL B-16338 / NBRC 102104 / LLR-40K-21)</name>
    <dbReference type="NCBI Taxonomy" id="446470"/>
    <lineage>
        <taxon>Bacteria</taxon>
        <taxon>Bacillati</taxon>
        <taxon>Actinomycetota</taxon>
        <taxon>Actinomycetes</taxon>
        <taxon>Glycomycetales</taxon>
        <taxon>Glycomycetaceae</taxon>
        <taxon>Stackebrandtia</taxon>
    </lineage>
</organism>
<dbReference type="KEGG" id="sna:Snas_0290"/>
<reference evidence="2 3" key="1">
    <citation type="journal article" date="2009" name="Stand. Genomic Sci.">
        <title>Complete genome sequence of Stackebrandtia nassauensis type strain (LLR-40K-21).</title>
        <authorList>
            <person name="Munk C."/>
            <person name="Lapidus A."/>
            <person name="Copeland A."/>
            <person name="Jando M."/>
            <person name="Mayilraj S."/>
            <person name="Glavina Del Rio T."/>
            <person name="Nolan M."/>
            <person name="Chen F."/>
            <person name="Lucas S."/>
            <person name="Tice H."/>
            <person name="Cheng J.F."/>
            <person name="Han C."/>
            <person name="Detter J.C."/>
            <person name="Bruce D."/>
            <person name="Goodwin L."/>
            <person name="Chain P."/>
            <person name="Pitluck S."/>
            <person name="Goker M."/>
            <person name="Ovchinikova G."/>
            <person name="Pati A."/>
            <person name="Ivanova N."/>
            <person name="Mavromatis K."/>
            <person name="Chen A."/>
            <person name="Palaniappan K."/>
            <person name="Land M."/>
            <person name="Hauser L."/>
            <person name="Chang Y.J."/>
            <person name="Jeffries C.D."/>
            <person name="Bristow J."/>
            <person name="Eisen J.A."/>
            <person name="Markowitz V."/>
            <person name="Hugenholtz P."/>
            <person name="Kyrpides N.C."/>
            <person name="Klenk H.P."/>
        </authorList>
    </citation>
    <scope>NUCLEOTIDE SEQUENCE [LARGE SCALE GENOMIC DNA]</scope>
    <source>
        <strain evidence="3">DSM 44728 / CIP 108903 / NRRL B-16338 / NBRC 102104 / LLR-40K-21</strain>
    </source>
</reference>
<proteinExistence type="predicted"/>
<sequence length="206" mass="22524">MTARAVLAVAALALLGGCGDKAEPKSTAESGWEITVYYTAVESFHDGETVEVTGCSELDCENGDDPLGEYPRDFVKAVKDEGTGRITSGDHEGEYLNWSHGVGYWLDEEARNSHGDALRPYVSAATDADVLPKGTRVEIVACGDADVPDKVCDKLMKPTWTIDDEFTPGLGGEKHLDVYLGEEDREDFTESQWYTTLENAELRIHS</sequence>
<dbReference type="HOGENOM" id="CLU_099329_0_0_11"/>
<evidence type="ECO:0000256" key="1">
    <source>
        <dbReference type="SAM" id="SignalP"/>
    </source>
</evidence>
<evidence type="ECO:0000313" key="2">
    <source>
        <dbReference type="EMBL" id="ADD40008.1"/>
    </source>
</evidence>
<dbReference type="AlphaFoldDB" id="D3Q338"/>
<gene>
    <name evidence="2" type="ordered locus">Snas_0290</name>
</gene>
<protein>
    <recommendedName>
        <fullName evidence="4">Lipoprotein</fullName>
    </recommendedName>
</protein>
<dbReference type="Proteomes" id="UP000000844">
    <property type="component" value="Chromosome"/>
</dbReference>
<dbReference type="EMBL" id="CP001778">
    <property type="protein sequence ID" value="ADD40008.1"/>
    <property type="molecule type" value="Genomic_DNA"/>
</dbReference>
<feature type="signal peptide" evidence="1">
    <location>
        <begin position="1"/>
        <end position="22"/>
    </location>
</feature>
<dbReference type="RefSeq" id="WP_013015579.1">
    <property type="nucleotide sequence ID" value="NC_013947.1"/>
</dbReference>
<keyword evidence="3" id="KW-1185">Reference proteome</keyword>
<evidence type="ECO:0000313" key="3">
    <source>
        <dbReference type="Proteomes" id="UP000000844"/>
    </source>
</evidence>
<dbReference type="STRING" id="446470.Snas_0290"/>
<feature type="chain" id="PRO_5003048615" description="Lipoprotein" evidence="1">
    <location>
        <begin position="23"/>
        <end position="206"/>
    </location>
</feature>
<name>D3Q338_STANL</name>
<dbReference type="PROSITE" id="PS51257">
    <property type="entry name" value="PROKAR_LIPOPROTEIN"/>
    <property type="match status" value="1"/>
</dbReference>
<keyword evidence="1" id="KW-0732">Signal</keyword>
<evidence type="ECO:0008006" key="4">
    <source>
        <dbReference type="Google" id="ProtNLM"/>
    </source>
</evidence>
<accession>D3Q338</accession>
<dbReference type="eggNOG" id="ENOG5032KA1">
    <property type="taxonomic scope" value="Bacteria"/>
</dbReference>